<dbReference type="EMBL" id="FCOK02000018">
    <property type="protein sequence ID" value="SAL34273.1"/>
    <property type="molecule type" value="Genomic_DNA"/>
</dbReference>
<organism evidence="2 3">
    <name type="scientific">Caballeronia udeis</name>
    <dbReference type="NCBI Taxonomy" id="1232866"/>
    <lineage>
        <taxon>Bacteria</taxon>
        <taxon>Pseudomonadati</taxon>
        <taxon>Pseudomonadota</taxon>
        <taxon>Betaproteobacteria</taxon>
        <taxon>Burkholderiales</taxon>
        <taxon>Burkholderiaceae</taxon>
        <taxon>Caballeronia</taxon>
    </lineage>
</organism>
<dbReference type="Pfam" id="PF07044">
    <property type="entry name" value="DUF1329"/>
    <property type="match status" value="1"/>
</dbReference>
<dbReference type="OrthoDB" id="6751304at2"/>
<dbReference type="InterPro" id="IPR010752">
    <property type="entry name" value="DUF1329"/>
</dbReference>
<evidence type="ECO:0000313" key="3">
    <source>
        <dbReference type="Proteomes" id="UP000054683"/>
    </source>
</evidence>
<accession>A0A158GQS1</accession>
<reference evidence="2 3" key="1">
    <citation type="submission" date="2016-01" db="EMBL/GenBank/DDBJ databases">
        <authorList>
            <person name="Oliw E.H."/>
        </authorList>
    </citation>
    <scope>NUCLEOTIDE SEQUENCE [LARGE SCALE GENOMIC DNA]</scope>
    <source>
        <strain evidence="2">LMG 27134</strain>
    </source>
</reference>
<keyword evidence="1" id="KW-0732">Signal</keyword>
<dbReference type="RefSeq" id="WP_062086037.1">
    <property type="nucleotide sequence ID" value="NZ_FCOK02000018.1"/>
</dbReference>
<proteinExistence type="predicted"/>
<evidence type="ECO:0000256" key="1">
    <source>
        <dbReference type="SAM" id="SignalP"/>
    </source>
</evidence>
<evidence type="ECO:0000313" key="2">
    <source>
        <dbReference type="EMBL" id="SAL34273.1"/>
    </source>
</evidence>
<dbReference type="Proteomes" id="UP000054683">
    <property type="component" value="Unassembled WGS sequence"/>
</dbReference>
<gene>
    <name evidence="2" type="ORF">AWB69_03127</name>
</gene>
<feature type="signal peptide" evidence="1">
    <location>
        <begin position="1"/>
        <end position="23"/>
    </location>
</feature>
<sequence>MKRKVWLLAALFTALQGSGNAFAASDADSAKSLGTTLTEFGAEKAGSADGSIPAYTGGLTEAAPGYKAGSTVYPDPFANEKPILTIDSKNVAEHEANLSAGQIAMFKKYPDYRMEIYPTHRTAPYPAWVLKNTLANATKAHLVGTIEGDGVTGAYGGVPFPAPKSGYEVMWNFYLHWMSAGRVVRNESYLVEPDGGRTLLGTFTGTYGNRYYDPDATSVPDLYYLKQLEIGNAPSSQVGYNLILSYSLNYSQADILNWLYTPGQRRVRTAPEFTYDTPAANFDGALTYDEVGMFSGRMDRFDFKLIGKKEIYVPYNVYKPFMPTTPEESFLTGKYPNSSMVRFEKHRVWVVEATLKSGQRHIMSRRTFYVDEDSWIVNEVDEYDHAGQLYRIGVDYPSVIYDPIAPYLTDARYSFVDLTKGSYFFGGEFGTGYEKSGPKLPDMSRLTPAGLLSAGMR</sequence>
<dbReference type="Gene3D" id="2.50.20.10">
    <property type="entry name" value="Lipoprotein localisation LolA/LolB/LppX"/>
    <property type="match status" value="1"/>
</dbReference>
<name>A0A158GQS1_9BURK</name>
<protein>
    <submittedName>
        <fullName evidence="2">PF07044 family protein</fullName>
    </submittedName>
</protein>
<dbReference type="CDD" id="cd16329">
    <property type="entry name" value="LolA_like"/>
    <property type="match status" value="1"/>
</dbReference>
<dbReference type="AlphaFoldDB" id="A0A158GQS1"/>
<feature type="chain" id="PRO_5008501682" evidence="1">
    <location>
        <begin position="24"/>
        <end position="457"/>
    </location>
</feature>